<organism evidence="1 2">
    <name type="scientific">Haematococcus lacustris</name>
    <name type="common">Green alga</name>
    <name type="synonym">Haematococcus pluvialis</name>
    <dbReference type="NCBI Taxonomy" id="44745"/>
    <lineage>
        <taxon>Eukaryota</taxon>
        <taxon>Viridiplantae</taxon>
        <taxon>Chlorophyta</taxon>
        <taxon>core chlorophytes</taxon>
        <taxon>Chlorophyceae</taxon>
        <taxon>CS clade</taxon>
        <taxon>Chlamydomonadales</taxon>
        <taxon>Haematococcaceae</taxon>
        <taxon>Haematococcus</taxon>
    </lineage>
</organism>
<gene>
    <name evidence="1" type="ORF">HaLaN_07259</name>
</gene>
<keyword evidence="2" id="KW-1185">Reference proteome</keyword>
<reference evidence="1 2" key="1">
    <citation type="submission" date="2020-02" db="EMBL/GenBank/DDBJ databases">
        <title>Draft genome sequence of Haematococcus lacustris strain NIES-144.</title>
        <authorList>
            <person name="Morimoto D."/>
            <person name="Nakagawa S."/>
            <person name="Yoshida T."/>
            <person name="Sawayama S."/>
        </authorList>
    </citation>
    <scope>NUCLEOTIDE SEQUENCE [LARGE SCALE GENOMIC DNA]</scope>
    <source>
        <strain evidence="1 2">NIES-144</strain>
    </source>
</reference>
<dbReference type="Proteomes" id="UP000485058">
    <property type="component" value="Unassembled WGS sequence"/>
</dbReference>
<dbReference type="EMBL" id="BLLF01000428">
    <property type="protein sequence ID" value="GFH11714.1"/>
    <property type="molecule type" value="Genomic_DNA"/>
</dbReference>
<evidence type="ECO:0000313" key="1">
    <source>
        <dbReference type="EMBL" id="GFH11714.1"/>
    </source>
</evidence>
<dbReference type="AlphaFoldDB" id="A0A699YY33"/>
<accession>A0A699YY33</accession>
<sequence>MSLAQLLVALLLGSTAMLLHLMRMLARARSMQLSMSAG</sequence>
<protein>
    <submittedName>
        <fullName evidence="1">Uncharacterized protein</fullName>
    </submittedName>
</protein>
<proteinExistence type="predicted"/>
<name>A0A699YY33_HAELA</name>
<evidence type="ECO:0000313" key="2">
    <source>
        <dbReference type="Proteomes" id="UP000485058"/>
    </source>
</evidence>
<comment type="caution">
    <text evidence="1">The sequence shown here is derived from an EMBL/GenBank/DDBJ whole genome shotgun (WGS) entry which is preliminary data.</text>
</comment>